<dbReference type="EMBL" id="CP097510">
    <property type="protein sequence ID" value="URE35885.1"/>
    <property type="molecule type" value="Genomic_DNA"/>
</dbReference>
<feature type="region of interest" description="Disordered" evidence="4">
    <location>
        <begin position="114"/>
        <end position="184"/>
    </location>
</feature>
<dbReference type="PANTHER" id="PTHR14150">
    <property type="entry name" value="U3 SMALL NUCLEOLAR RNA-ASSOCIATED PROTEIN 14"/>
    <property type="match status" value="1"/>
</dbReference>
<evidence type="ECO:0000313" key="5">
    <source>
        <dbReference type="EMBL" id="URE35885.1"/>
    </source>
</evidence>
<feature type="compositionally biased region" description="Acidic residues" evidence="4">
    <location>
        <begin position="550"/>
        <end position="562"/>
    </location>
</feature>
<feature type="compositionally biased region" description="Basic and acidic residues" evidence="4">
    <location>
        <begin position="958"/>
        <end position="968"/>
    </location>
</feature>
<organism evidence="5 6">
    <name type="scientific">Musa troglodytarum</name>
    <name type="common">fe'i banana</name>
    <dbReference type="NCBI Taxonomy" id="320322"/>
    <lineage>
        <taxon>Eukaryota</taxon>
        <taxon>Viridiplantae</taxon>
        <taxon>Streptophyta</taxon>
        <taxon>Embryophyta</taxon>
        <taxon>Tracheophyta</taxon>
        <taxon>Spermatophyta</taxon>
        <taxon>Magnoliopsida</taxon>
        <taxon>Liliopsida</taxon>
        <taxon>Zingiberales</taxon>
        <taxon>Musaceae</taxon>
        <taxon>Musa</taxon>
    </lineage>
</organism>
<feature type="region of interest" description="Disordered" evidence="4">
    <location>
        <begin position="954"/>
        <end position="1000"/>
    </location>
</feature>
<keyword evidence="2" id="KW-0597">Phosphoprotein</keyword>
<dbReference type="OrthoDB" id="277439at2759"/>
<feature type="region of interest" description="Disordered" evidence="4">
    <location>
        <begin position="540"/>
        <end position="568"/>
    </location>
</feature>
<evidence type="ECO:0000256" key="3">
    <source>
        <dbReference type="ARBA" id="ARBA00023242"/>
    </source>
</evidence>
<protein>
    <submittedName>
        <fullName evidence="5">Utp14 protein</fullName>
    </submittedName>
</protein>
<feature type="compositionally biased region" description="Acidic residues" evidence="4">
    <location>
        <begin position="777"/>
        <end position="787"/>
    </location>
</feature>
<reference evidence="5" key="1">
    <citation type="submission" date="2022-05" db="EMBL/GenBank/DDBJ databases">
        <title>The Musa troglodytarum L. genome provides insights into the mechanism of non-climacteric behaviour and enrichment of carotenoids.</title>
        <authorList>
            <person name="Wang J."/>
        </authorList>
    </citation>
    <scope>NUCLEOTIDE SEQUENCE</scope>
    <source>
        <tissue evidence="5">Leaf</tissue>
    </source>
</reference>
<feature type="region of interest" description="Disordered" evidence="4">
    <location>
        <begin position="220"/>
        <end position="254"/>
    </location>
</feature>
<feature type="compositionally biased region" description="Basic residues" evidence="4">
    <location>
        <begin position="140"/>
        <end position="154"/>
    </location>
</feature>
<dbReference type="PANTHER" id="PTHR14150:SF12">
    <property type="entry name" value="U3 SMALL NUCLEOLAR RNA-ASSOCIATED PROTEIN 14 HOMOLOG A"/>
    <property type="match status" value="1"/>
</dbReference>
<evidence type="ECO:0000256" key="4">
    <source>
        <dbReference type="SAM" id="MobiDB-lite"/>
    </source>
</evidence>
<dbReference type="InterPro" id="IPR006709">
    <property type="entry name" value="SSU_processome_Utp14"/>
</dbReference>
<dbReference type="Proteomes" id="UP001055439">
    <property type="component" value="Chromosome 8"/>
</dbReference>
<feature type="region of interest" description="Disordered" evidence="4">
    <location>
        <begin position="751"/>
        <end position="787"/>
    </location>
</feature>
<dbReference type="GO" id="GO:0006364">
    <property type="term" value="P:rRNA processing"/>
    <property type="evidence" value="ECO:0007669"/>
    <property type="project" value="InterPro"/>
</dbReference>
<feature type="region of interest" description="Disordered" evidence="4">
    <location>
        <begin position="80"/>
        <end position="99"/>
    </location>
</feature>
<feature type="compositionally biased region" description="Basic and acidic residues" evidence="4">
    <location>
        <begin position="751"/>
        <end position="762"/>
    </location>
</feature>
<dbReference type="Pfam" id="PF04615">
    <property type="entry name" value="Utp14"/>
    <property type="match status" value="1"/>
</dbReference>
<keyword evidence="6" id="KW-1185">Reference proteome</keyword>
<evidence type="ECO:0000313" key="6">
    <source>
        <dbReference type="Proteomes" id="UP001055439"/>
    </source>
</evidence>
<keyword evidence="3" id="KW-0539">Nucleus</keyword>
<name>A0A9E7L2N5_9LILI</name>
<dbReference type="GO" id="GO:0032040">
    <property type="term" value="C:small-subunit processome"/>
    <property type="evidence" value="ECO:0007669"/>
    <property type="project" value="InterPro"/>
</dbReference>
<proteinExistence type="predicted"/>
<accession>A0A9E7L2N5</accession>
<sequence>MTKRSPRLPPFVAAVVAAAADCAVSSLLLSRAATSSLPLSRATLRWSDRYTLLLSSYFLPAPVLSNPSLAWTKEFEEHKRAAAQTPRNSKPPIGLRTAPRDAKPCAAMMEKKNKAAKANKKQRNVALSKSLAPNNSKNMKINKKKKEQRRRHGPRIATALLKDLKRLNPDPSRDESDRESEEMMEENAYEYEEAVAEEEARKNRRFDSVENYEYELPEDFENSRSYFKDEDVPSDDEMDDDIPSEDGEDGDKHSRMLEGITGIPSQAFEGKERKKFVLSDFQGDSVDGRINIHDLLDPLHGKPGYSNLRKRLHQLERKPLAVQAPLPKVEREKLERKIAYEHAKKDITKWEPLVKRNREAPTLYFDEDVNLGYSTVGAIASEFTPRTEFEKKMSSLVRNPEVVEAHNKDGARLLELNKISVDDVRNHQSRLAKMRSLLFRHEVKSKHIKKIKSKTYHRILKKERLKEVSADVEMDPETMKDNARKQEFKRAEERMTLKHKNRSKWAKRILKRGLTVQDEGTRAAIAEQLDQHALLTRKMNSMKDTSSSDEFSDDNEDADEEFSPGTERENAFRLLNKAKENTLKAIEDEDELPKSGVFALPFMERGLKKRQEAADEEARIALHEYDASLRQFENENDVESPKSTKVSGRKVFGPPINKTQESSSRKESYNADKSSDSEDDFEAVDCVDVEHEVTNHSQGLQLGAAFHDDPEKTHDSILKSFDDIVKHPGAKTTYEVAIFASDSWKKMKSENVVDESSTRDEAAQNPQEPNSNNIDQDSADDDSEEEMVDGFLPSSLKHDYKLPSQTDLIHRAFAGDDVEAEFEMHKLDILNEENPEPEKPVLLPGWGQWTHIQQKKGMPSWMLKEHENAKRKRDGALKKRKDANLKHVIISEKIDKKAEKLLTKTLPFPYTSKEVYEQSIRMPIGPEYNPAITAGALNRPVVVKKAGVIIKPIQYEEVDPHEKPEQPKRIVQKPNARPKAKKAKSAGGRPTKKTSMGKTS</sequence>
<feature type="compositionally biased region" description="Basic and acidic residues" evidence="4">
    <location>
        <begin position="162"/>
        <end position="176"/>
    </location>
</feature>
<feature type="compositionally biased region" description="Basic and acidic residues" evidence="4">
    <location>
        <begin position="663"/>
        <end position="676"/>
    </location>
</feature>
<evidence type="ECO:0000256" key="1">
    <source>
        <dbReference type="ARBA" id="ARBA00004604"/>
    </source>
</evidence>
<evidence type="ECO:0000256" key="2">
    <source>
        <dbReference type="ARBA" id="ARBA00022553"/>
    </source>
</evidence>
<feature type="compositionally biased region" description="Acidic residues" evidence="4">
    <location>
        <begin position="232"/>
        <end position="249"/>
    </location>
</feature>
<gene>
    <name evidence="5" type="ORF">MUK42_07436</name>
</gene>
<feature type="compositionally biased region" description="Basic residues" evidence="4">
    <location>
        <begin position="114"/>
        <end position="123"/>
    </location>
</feature>
<comment type="subcellular location">
    <subcellularLocation>
        <location evidence="1">Nucleus</location>
        <location evidence="1">Nucleolus</location>
    </subcellularLocation>
</comment>
<dbReference type="AlphaFoldDB" id="A0A9E7L2N5"/>
<feature type="region of interest" description="Disordered" evidence="4">
    <location>
        <begin position="632"/>
        <end position="682"/>
    </location>
</feature>